<proteinExistence type="predicted"/>
<sequence length="69" mass="7179">MEINNIPIPVVPEVKAEPPRDAQLQTAVPEAAQGESAQNNPQADTGGNGTPGGSHDESATVGRYVDERV</sequence>
<evidence type="ECO:0000313" key="2">
    <source>
        <dbReference type="EMBL" id="VAW96739.1"/>
    </source>
</evidence>
<accession>A0A3B1AEL7</accession>
<feature type="compositionally biased region" description="Polar residues" evidence="1">
    <location>
        <begin position="35"/>
        <end position="45"/>
    </location>
</feature>
<gene>
    <name evidence="2" type="ORF">MNBD_GAMMA19-1288</name>
</gene>
<feature type="region of interest" description="Disordered" evidence="1">
    <location>
        <begin position="1"/>
        <end position="69"/>
    </location>
</feature>
<evidence type="ECO:0000256" key="1">
    <source>
        <dbReference type="SAM" id="MobiDB-lite"/>
    </source>
</evidence>
<feature type="compositionally biased region" description="Basic and acidic residues" evidence="1">
    <location>
        <begin position="54"/>
        <end position="69"/>
    </location>
</feature>
<dbReference type="EMBL" id="UOFV01000097">
    <property type="protein sequence ID" value="VAW96739.1"/>
    <property type="molecule type" value="Genomic_DNA"/>
</dbReference>
<organism evidence="2">
    <name type="scientific">hydrothermal vent metagenome</name>
    <dbReference type="NCBI Taxonomy" id="652676"/>
    <lineage>
        <taxon>unclassified sequences</taxon>
        <taxon>metagenomes</taxon>
        <taxon>ecological metagenomes</taxon>
    </lineage>
</organism>
<dbReference type="AlphaFoldDB" id="A0A3B1AEL7"/>
<reference evidence="2" key="1">
    <citation type="submission" date="2018-06" db="EMBL/GenBank/DDBJ databases">
        <authorList>
            <person name="Zhirakovskaya E."/>
        </authorList>
    </citation>
    <scope>NUCLEOTIDE SEQUENCE</scope>
</reference>
<protein>
    <submittedName>
        <fullName evidence="2">Uncharacterized protein</fullName>
    </submittedName>
</protein>
<name>A0A3B1AEL7_9ZZZZ</name>